<dbReference type="Proteomes" id="UP000596977">
    <property type="component" value="Unassembled WGS sequence"/>
</dbReference>
<dbReference type="PANTHER" id="PTHR43537:SF51">
    <property type="entry name" value="HTH-TYPE TRANSCRIPTIONAL REGULATOR LGOR-RELATED"/>
    <property type="match status" value="1"/>
</dbReference>
<dbReference type="OrthoDB" id="9799812at2"/>
<accession>A0A916VW48</accession>
<name>A0A916VW48_9HYPH</name>
<dbReference type="RefSeq" id="WP_127072597.1">
    <property type="nucleotide sequence ID" value="NZ_BMKB01000002.1"/>
</dbReference>
<evidence type="ECO:0000259" key="4">
    <source>
        <dbReference type="SMART" id="SM00895"/>
    </source>
</evidence>
<protein>
    <submittedName>
        <fullName evidence="5">GntR family transcriptional regulator</fullName>
    </submittedName>
</protein>
<keyword evidence="6" id="KW-1185">Reference proteome</keyword>
<dbReference type="InterPro" id="IPR036390">
    <property type="entry name" value="WH_DNA-bd_sf"/>
</dbReference>
<keyword evidence="2" id="KW-0238">DNA-binding</keyword>
<evidence type="ECO:0000313" key="6">
    <source>
        <dbReference type="Proteomes" id="UP000596977"/>
    </source>
</evidence>
<evidence type="ECO:0000313" key="5">
    <source>
        <dbReference type="EMBL" id="GGA42850.1"/>
    </source>
</evidence>
<dbReference type="Gene3D" id="1.20.120.530">
    <property type="entry name" value="GntR ligand-binding domain-like"/>
    <property type="match status" value="1"/>
</dbReference>
<keyword evidence="3" id="KW-0804">Transcription</keyword>
<dbReference type="InterPro" id="IPR036388">
    <property type="entry name" value="WH-like_DNA-bd_sf"/>
</dbReference>
<dbReference type="EMBL" id="BMKB01000002">
    <property type="protein sequence ID" value="GGA42850.1"/>
    <property type="molecule type" value="Genomic_DNA"/>
</dbReference>
<comment type="caution">
    <text evidence="5">The sequence shown here is derived from an EMBL/GenBank/DDBJ whole genome shotgun (WGS) entry which is preliminary data.</text>
</comment>
<proteinExistence type="predicted"/>
<dbReference type="InterPro" id="IPR011711">
    <property type="entry name" value="GntR_C"/>
</dbReference>
<dbReference type="AlphaFoldDB" id="A0A916VW48"/>
<dbReference type="Pfam" id="PF07729">
    <property type="entry name" value="FCD"/>
    <property type="match status" value="1"/>
</dbReference>
<reference evidence="5 6" key="1">
    <citation type="journal article" date="2014" name="Int. J. Syst. Evol. Microbiol.">
        <title>Complete genome sequence of Corynebacterium casei LMG S-19264T (=DSM 44701T), isolated from a smear-ripened cheese.</title>
        <authorList>
            <consortium name="US DOE Joint Genome Institute (JGI-PGF)"/>
            <person name="Walter F."/>
            <person name="Albersmeier A."/>
            <person name="Kalinowski J."/>
            <person name="Ruckert C."/>
        </authorList>
    </citation>
    <scope>NUCLEOTIDE SEQUENCE [LARGE SCALE GENOMIC DNA]</scope>
    <source>
        <strain evidence="5 6">CGMCC 1.15896</strain>
    </source>
</reference>
<evidence type="ECO:0000256" key="3">
    <source>
        <dbReference type="ARBA" id="ARBA00023163"/>
    </source>
</evidence>
<dbReference type="Gene3D" id="1.10.10.10">
    <property type="entry name" value="Winged helix-like DNA-binding domain superfamily/Winged helix DNA-binding domain"/>
    <property type="match status" value="1"/>
</dbReference>
<sequence length="302" mass="34977">MARTNDRYKTAFNQMLDSLAAMPAGSELSSETILARQLGVSRTIVRAVLERLQKMRIISWRGRRKKLLKSPDASDRFPDDEVESVSVRLEEYFLEWVLRTDVAPDTRLNVSLLSRQFSCTPHALHEFLVRFSRFGIVERLKTGGWVLRGFTAEYAIELSEFREMIELTSVRKLVALATDHPVWAQLDELKRDHIALLEHIEVRYRDFSSLDDRLHTTINSVQDNRFTREFQSLISMIFHYHYQWNKRWERQRNTVAISEHLAYIDALQSRNWQAAQSAALAHLATARQTLLASTGAADTLVS</sequence>
<dbReference type="GO" id="GO:0003677">
    <property type="term" value="F:DNA binding"/>
    <property type="evidence" value="ECO:0007669"/>
    <property type="project" value="UniProtKB-KW"/>
</dbReference>
<dbReference type="SMART" id="SM00895">
    <property type="entry name" value="FCD"/>
    <property type="match status" value="1"/>
</dbReference>
<dbReference type="SUPFAM" id="SSF48008">
    <property type="entry name" value="GntR ligand-binding domain-like"/>
    <property type="match status" value="1"/>
</dbReference>
<organism evidence="5 6">
    <name type="scientific">Pelagibacterium lentulum</name>
    <dbReference type="NCBI Taxonomy" id="2029865"/>
    <lineage>
        <taxon>Bacteria</taxon>
        <taxon>Pseudomonadati</taxon>
        <taxon>Pseudomonadota</taxon>
        <taxon>Alphaproteobacteria</taxon>
        <taxon>Hyphomicrobiales</taxon>
        <taxon>Devosiaceae</taxon>
        <taxon>Pelagibacterium</taxon>
    </lineage>
</organism>
<dbReference type="InterPro" id="IPR008920">
    <property type="entry name" value="TF_FadR/GntR_C"/>
</dbReference>
<evidence type="ECO:0000256" key="2">
    <source>
        <dbReference type="ARBA" id="ARBA00023125"/>
    </source>
</evidence>
<keyword evidence="1" id="KW-0805">Transcription regulation</keyword>
<evidence type="ECO:0000256" key="1">
    <source>
        <dbReference type="ARBA" id="ARBA00023015"/>
    </source>
</evidence>
<feature type="domain" description="GntR C-terminal" evidence="4">
    <location>
        <begin position="157"/>
        <end position="285"/>
    </location>
</feature>
<dbReference type="SUPFAM" id="SSF46785">
    <property type="entry name" value="Winged helix' DNA-binding domain"/>
    <property type="match status" value="1"/>
</dbReference>
<gene>
    <name evidence="5" type="ORF">GCM10011499_10500</name>
</gene>
<dbReference type="PANTHER" id="PTHR43537">
    <property type="entry name" value="TRANSCRIPTIONAL REGULATOR, GNTR FAMILY"/>
    <property type="match status" value="1"/>
</dbReference>